<evidence type="ECO:0000313" key="3">
    <source>
        <dbReference type="EMBL" id="KAF0888307.1"/>
    </source>
</evidence>
<dbReference type="AlphaFoldDB" id="A0A6G1BKR5"/>
<gene>
    <name evidence="3" type="ORF">E2562_013750</name>
</gene>
<feature type="region of interest" description="Disordered" evidence="1">
    <location>
        <begin position="48"/>
        <end position="72"/>
    </location>
</feature>
<protein>
    <submittedName>
        <fullName evidence="3">Uncharacterized protein</fullName>
    </submittedName>
</protein>
<accession>A0A6G1BKR5</accession>
<reference evidence="3 4" key="1">
    <citation type="submission" date="2019-11" db="EMBL/GenBank/DDBJ databases">
        <title>Whole genome sequence of Oryza granulata.</title>
        <authorList>
            <person name="Li W."/>
        </authorList>
    </citation>
    <scope>NUCLEOTIDE SEQUENCE [LARGE SCALE GENOMIC DNA]</scope>
    <source>
        <strain evidence="4">cv. Menghai</strain>
        <tissue evidence="3">Leaf</tissue>
    </source>
</reference>
<dbReference type="EMBL" id="SPHZ02000012">
    <property type="protein sequence ID" value="KAF0888307.1"/>
    <property type="molecule type" value="Genomic_DNA"/>
</dbReference>
<sequence length="126" mass="13750">MLGSPSKAPRRRRWVPLLPPLFLDSTAAVIVSSHVEADVGCGRCTATAPATAGGAREEDVAPGAGSGGRRWRREGGRRLQLLPVKSNSRRRLICWHLAGNGGEHRDAADREQERRRLASLISRYSD</sequence>
<organism evidence="3 4">
    <name type="scientific">Oryza meyeriana var. granulata</name>
    <dbReference type="NCBI Taxonomy" id="110450"/>
    <lineage>
        <taxon>Eukaryota</taxon>
        <taxon>Viridiplantae</taxon>
        <taxon>Streptophyta</taxon>
        <taxon>Embryophyta</taxon>
        <taxon>Tracheophyta</taxon>
        <taxon>Spermatophyta</taxon>
        <taxon>Magnoliopsida</taxon>
        <taxon>Liliopsida</taxon>
        <taxon>Poales</taxon>
        <taxon>Poaceae</taxon>
        <taxon>BOP clade</taxon>
        <taxon>Oryzoideae</taxon>
        <taxon>Oryzeae</taxon>
        <taxon>Oryzinae</taxon>
        <taxon>Oryza</taxon>
        <taxon>Oryza meyeriana</taxon>
    </lineage>
</organism>
<keyword evidence="2" id="KW-0732">Signal</keyword>
<comment type="caution">
    <text evidence="3">The sequence shown here is derived from an EMBL/GenBank/DDBJ whole genome shotgun (WGS) entry which is preliminary data.</text>
</comment>
<evidence type="ECO:0000256" key="1">
    <source>
        <dbReference type="SAM" id="MobiDB-lite"/>
    </source>
</evidence>
<proteinExistence type="predicted"/>
<dbReference type="Proteomes" id="UP000479710">
    <property type="component" value="Unassembled WGS sequence"/>
</dbReference>
<feature type="chain" id="PRO_5026297267" evidence="2">
    <location>
        <begin position="29"/>
        <end position="126"/>
    </location>
</feature>
<feature type="signal peptide" evidence="2">
    <location>
        <begin position="1"/>
        <end position="28"/>
    </location>
</feature>
<evidence type="ECO:0000256" key="2">
    <source>
        <dbReference type="SAM" id="SignalP"/>
    </source>
</evidence>
<evidence type="ECO:0000313" key="4">
    <source>
        <dbReference type="Proteomes" id="UP000479710"/>
    </source>
</evidence>
<keyword evidence="4" id="KW-1185">Reference proteome</keyword>
<name>A0A6G1BKR5_9ORYZ</name>